<keyword evidence="1" id="KW-0614">Plasmid</keyword>
<dbReference type="EMBL" id="AP025294">
    <property type="protein sequence ID" value="BDD01221.1"/>
    <property type="molecule type" value="Genomic_DNA"/>
</dbReference>
<evidence type="ECO:0000313" key="2">
    <source>
        <dbReference type="Proteomes" id="UP001354989"/>
    </source>
</evidence>
<proteinExistence type="predicted"/>
<protein>
    <submittedName>
        <fullName evidence="1">Uncharacterized protein</fullName>
    </submittedName>
</protein>
<evidence type="ECO:0000313" key="1">
    <source>
        <dbReference type="EMBL" id="BDD01221.1"/>
    </source>
</evidence>
<reference evidence="1 2" key="1">
    <citation type="submission" date="2021-12" db="EMBL/GenBank/DDBJ databases">
        <title>Genome sequencing of bacteria with rrn-lacking chromosome and rrn-plasmid.</title>
        <authorList>
            <person name="Anda M."/>
            <person name="Iwasaki W."/>
        </authorList>
    </citation>
    <scope>NUCLEOTIDE SEQUENCE [LARGE SCALE GENOMIC DNA]</scope>
    <source>
        <strain evidence="1 2">NBRC 101262</strain>
        <plasmid evidence="1 2">pPP2</plasmid>
    </source>
</reference>
<dbReference type="Proteomes" id="UP001354989">
    <property type="component" value="Plasmid pPP2"/>
</dbReference>
<name>A0ABN6LE37_9BACT</name>
<geneLocation type="plasmid" evidence="1 2">
    <name>pPP2</name>
</geneLocation>
<accession>A0ABN6LE37</accession>
<gene>
    <name evidence="1" type="ORF">PEPS_35010</name>
</gene>
<organism evidence="1 2">
    <name type="scientific">Persicobacter psychrovividus</name>
    <dbReference type="NCBI Taxonomy" id="387638"/>
    <lineage>
        <taxon>Bacteria</taxon>
        <taxon>Pseudomonadati</taxon>
        <taxon>Bacteroidota</taxon>
        <taxon>Cytophagia</taxon>
        <taxon>Cytophagales</taxon>
        <taxon>Persicobacteraceae</taxon>
        <taxon>Persicobacter</taxon>
    </lineage>
</organism>
<sequence>MMRISEVMVLEMEWMITNMMCPQLKQWANNTKTR</sequence>
<keyword evidence="2" id="KW-1185">Reference proteome</keyword>